<dbReference type="InterPro" id="IPR036860">
    <property type="entry name" value="SH2_dom_sf"/>
</dbReference>
<dbReference type="GO" id="GO:0034728">
    <property type="term" value="P:nucleosome organization"/>
    <property type="evidence" value="ECO:0007669"/>
    <property type="project" value="TreeGrafter"/>
</dbReference>
<dbReference type="Proteomes" id="UP000516260">
    <property type="component" value="Chromosome 9"/>
</dbReference>
<evidence type="ECO:0000259" key="2">
    <source>
        <dbReference type="PROSITE" id="PS50001"/>
    </source>
</evidence>
<feature type="domain" description="SH2" evidence="2">
    <location>
        <begin position="65"/>
        <end position="155"/>
    </location>
</feature>
<dbReference type="InterPro" id="IPR000980">
    <property type="entry name" value="SH2"/>
</dbReference>
<dbReference type="InterPro" id="IPR017072">
    <property type="entry name" value="TF_Spt6"/>
</dbReference>
<comment type="caution">
    <text evidence="3">The sequence shown here is derived from an EMBL/GenBank/DDBJ whole genome shotgun (WGS) entry which is preliminary data.</text>
</comment>
<dbReference type="SUPFAM" id="SSF55550">
    <property type="entry name" value="SH2 domain"/>
    <property type="match status" value="1"/>
</dbReference>
<gene>
    <name evidence="3" type="ORF">fugu_009333</name>
</gene>
<dbReference type="GO" id="GO:0008023">
    <property type="term" value="C:transcription elongation factor complex"/>
    <property type="evidence" value="ECO:0007669"/>
    <property type="project" value="TreeGrafter"/>
</dbReference>
<evidence type="ECO:0000313" key="4">
    <source>
        <dbReference type="Proteomes" id="UP000516260"/>
    </source>
</evidence>
<dbReference type="CDD" id="cd09918">
    <property type="entry name" value="SH2_Nterm_SPT6_like"/>
    <property type="match status" value="1"/>
</dbReference>
<dbReference type="EMBL" id="SWLE01000022">
    <property type="protein sequence ID" value="TNM85155.1"/>
    <property type="molecule type" value="Genomic_DNA"/>
</dbReference>
<dbReference type="FunFam" id="3.30.505.10:FF:000030">
    <property type="entry name" value="Transcription elongation factor spt6"/>
    <property type="match status" value="1"/>
</dbReference>
<dbReference type="AlphaFoldDB" id="A0A4Z2AZU1"/>
<dbReference type="GO" id="GO:0042393">
    <property type="term" value="F:histone binding"/>
    <property type="evidence" value="ECO:0007669"/>
    <property type="project" value="TreeGrafter"/>
</dbReference>
<protein>
    <recommendedName>
        <fullName evidence="2">SH2 domain-containing protein</fullName>
    </recommendedName>
</protein>
<sequence length="227" mass="26074">MTVHCRIMKIDIEKFSVDLTCRTSDLMDKANEWKLPKDSYYDFDTESEDQKLDEELKKKQQRTPYIKRVIAHPNFHNISFNQAEKMMETLDQGDLIIRPSSKGENHLTVTWKVADGIYQHVDVKEEGKENAFSLGHTLWINTEEFEDLDEITARYIQPMAVFRPGSAGTQVLSGVQRGEQREDGGAAGQDEAREAHFHSLLCFSLQRSARKVPARLSASWENHGWST</sequence>
<name>A0A4Z2AZU1_9TELE</name>
<dbReference type="PROSITE" id="PS50001">
    <property type="entry name" value="SH2"/>
    <property type="match status" value="1"/>
</dbReference>
<proteinExistence type="predicted"/>
<dbReference type="GO" id="GO:0140673">
    <property type="term" value="P:transcription elongation-coupled chromatin remodeling"/>
    <property type="evidence" value="ECO:0007669"/>
    <property type="project" value="InterPro"/>
</dbReference>
<dbReference type="GO" id="GO:0031491">
    <property type="term" value="F:nucleosome binding"/>
    <property type="evidence" value="ECO:0007669"/>
    <property type="project" value="TreeGrafter"/>
</dbReference>
<dbReference type="InterPro" id="IPR035019">
    <property type="entry name" value="Spt6_SH2_N"/>
</dbReference>
<accession>A0A4Z2AZU1</accession>
<reference evidence="3 4" key="1">
    <citation type="submission" date="2019-04" db="EMBL/GenBank/DDBJ databases">
        <title>The sequence and de novo assembly of Takifugu bimaculatus genome using PacBio and Hi-C technologies.</title>
        <authorList>
            <person name="Xu P."/>
            <person name="Liu B."/>
            <person name="Zhou Z."/>
        </authorList>
    </citation>
    <scope>NUCLEOTIDE SEQUENCE [LARGE SCALE GENOMIC DNA]</scope>
    <source>
        <strain evidence="3">TB-2018</strain>
        <tissue evidence="3">Muscle</tissue>
    </source>
</reference>
<dbReference type="InterPro" id="IPR035420">
    <property type="entry name" value="Spt6_SH2"/>
</dbReference>
<organism evidence="3 4">
    <name type="scientific">Takifugu bimaculatus</name>
    <dbReference type="NCBI Taxonomy" id="433685"/>
    <lineage>
        <taxon>Eukaryota</taxon>
        <taxon>Metazoa</taxon>
        <taxon>Chordata</taxon>
        <taxon>Craniata</taxon>
        <taxon>Vertebrata</taxon>
        <taxon>Euteleostomi</taxon>
        <taxon>Actinopterygii</taxon>
        <taxon>Neopterygii</taxon>
        <taxon>Teleostei</taxon>
        <taxon>Neoteleostei</taxon>
        <taxon>Acanthomorphata</taxon>
        <taxon>Eupercaria</taxon>
        <taxon>Tetraodontiformes</taxon>
        <taxon>Tetradontoidea</taxon>
        <taxon>Tetraodontidae</taxon>
        <taxon>Takifugu</taxon>
    </lineage>
</organism>
<dbReference type="PANTHER" id="PTHR10145:SF6">
    <property type="entry name" value="TRANSCRIPTION ELONGATION FACTOR SPT6"/>
    <property type="match status" value="1"/>
</dbReference>
<keyword evidence="1" id="KW-0727">SH2 domain</keyword>
<dbReference type="Gene3D" id="3.30.505.10">
    <property type="entry name" value="SH2 domain"/>
    <property type="match status" value="1"/>
</dbReference>
<dbReference type="PANTHER" id="PTHR10145">
    <property type="entry name" value="TRANSCRIPTION ELONGATION FACTOR SPT6"/>
    <property type="match status" value="1"/>
</dbReference>
<dbReference type="Pfam" id="PF14633">
    <property type="entry name" value="SH2_2"/>
    <property type="match status" value="1"/>
</dbReference>
<dbReference type="SMART" id="SM00252">
    <property type="entry name" value="SH2"/>
    <property type="match status" value="1"/>
</dbReference>
<evidence type="ECO:0000256" key="1">
    <source>
        <dbReference type="PROSITE-ProRule" id="PRU00191"/>
    </source>
</evidence>
<evidence type="ECO:0000313" key="3">
    <source>
        <dbReference type="EMBL" id="TNM85155.1"/>
    </source>
</evidence>
<keyword evidence="4" id="KW-1185">Reference proteome</keyword>